<dbReference type="Proteomes" id="UP000652761">
    <property type="component" value="Unassembled WGS sequence"/>
</dbReference>
<keyword evidence="2" id="KW-0812">Transmembrane</keyword>
<keyword evidence="2" id="KW-1133">Transmembrane helix</keyword>
<evidence type="ECO:0000313" key="3">
    <source>
        <dbReference type="EMBL" id="MQM18330.1"/>
    </source>
</evidence>
<evidence type="ECO:0000256" key="2">
    <source>
        <dbReference type="SAM" id="Phobius"/>
    </source>
</evidence>
<evidence type="ECO:0000256" key="1">
    <source>
        <dbReference type="SAM" id="MobiDB-lite"/>
    </source>
</evidence>
<feature type="transmembrane region" description="Helical" evidence="2">
    <location>
        <begin position="251"/>
        <end position="269"/>
    </location>
</feature>
<feature type="compositionally biased region" description="Basic and acidic residues" evidence="1">
    <location>
        <begin position="490"/>
        <end position="504"/>
    </location>
</feature>
<sequence>MAPLEVRSSDAERDRSICRVQVRRRPPGRRYLVATGWLSPSCSEGDTPVVAIRLFWLLFCLAVFRLLVPCRVCRRWPTAPPGFPEGVPCVPVPAGLVLVTSQLCRFCGDCPACSLFARCSALEGLSHLEVLSVSWDPHPREPVEGVLRATSVLELAAHFLTQTRQSFVSLPLSALVPEPRSGARREAAAWPGCGVACVGCFCGGSVSPFARAEAGARLVSGGRGQCVPLLAASGGGLVAVVVTTFSSRRFQVFPVALACTVVIAWPCLFRSRVPVRGGTGVCGLPTSWRVQGPEWFCVWALDPVEAHPPYFLQLGARRRGSSVSDGLRRRLWRLVVVSSSESERCETVTLKIRCAYDIATANRMGYKMVEGRVTRTLKGQEAAEEDEDSEEEDNSEEEEQSEENMDISGGNEDVPDIQSASQVLFFLPHSTLSFLSLLHIQSIRGAIREEESLHLPQGKMEQIASTPVKQSTSEREEEPRLGNDEPLQDFIDRRRQEQHEDKTTEVAVENKTLQDRPVEEEGEEETDEEGEEEGGQKLQFTAKEVALIIGLLNFGEKLNFFKESADSRLHKLLPKRDKVHIKNILQAMQSLAPSNEQQDIQDFVGLWIALLCASFLFTTTAFACPVAILHYVNNMKKVNNVD</sequence>
<accession>A0A843XGI4</accession>
<feature type="transmembrane region" description="Helical" evidence="2">
    <location>
        <begin position="604"/>
        <end position="632"/>
    </location>
</feature>
<feature type="compositionally biased region" description="Acidic residues" evidence="1">
    <location>
        <begin position="520"/>
        <end position="533"/>
    </location>
</feature>
<feature type="transmembrane region" description="Helical" evidence="2">
    <location>
        <begin position="226"/>
        <end position="245"/>
    </location>
</feature>
<reference evidence="3" key="1">
    <citation type="submission" date="2017-07" db="EMBL/GenBank/DDBJ databases">
        <title>Taro Niue Genome Assembly and Annotation.</title>
        <authorList>
            <person name="Atibalentja N."/>
            <person name="Keating K."/>
            <person name="Fields C.J."/>
        </authorList>
    </citation>
    <scope>NUCLEOTIDE SEQUENCE</scope>
    <source>
        <strain evidence="3">Niue_2</strain>
        <tissue evidence="3">Leaf</tissue>
    </source>
</reference>
<dbReference type="EMBL" id="NMUH01008122">
    <property type="protein sequence ID" value="MQM18330.1"/>
    <property type="molecule type" value="Genomic_DNA"/>
</dbReference>
<feature type="region of interest" description="Disordered" evidence="1">
    <location>
        <begin position="453"/>
        <end position="537"/>
    </location>
</feature>
<organism evidence="3 4">
    <name type="scientific">Colocasia esculenta</name>
    <name type="common">Wild taro</name>
    <name type="synonym">Arum esculentum</name>
    <dbReference type="NCBI Taxonomy" id="4460"/>
    <lineage>
        <taxon>Eukaryota</taxon>
        <taxon>Viridiplantae</taxon>
        <taxon>Streptophyta</taxon>
        <taxon>Embryophyta</taxon>
        <taxon>Tracheophyta</taxon>
        <taxon>Spermatophyta</taxon>
        <taxon>Magnoliopsida</taxon>
        <taxon>Liliopsida</taxon>
        <taxon>Araceae</taxon>
        <taxon>Aroideae</taxon>
        <taxon>Colocasieae</taxon>
        <taxon>Colocasia</taxon>
    </lineage>
</organism>
<gene>
    <name evidence="3" type="ORF">Taro_051319</name>
</gene>
<feature type="compositionally biased region" description="Acidic residues" evidence="1">
    <location>
        <begin position="382"/>
        <end position="405"/>
    </location>
</feature>
<feature type="region of interest" description="Disordered" evidence="1">
    <location>
        <begin position="377"/>
        <end position="414"/>
    </location>
</feature>
<protein>
    <submittedName>
        <fullName evidence="3">Uncharacterized protein</fullName>
    </submittedName>
</protein>
<name>A0A843XGI4_COLES</name>
<comment type="caution">
    <text evidence="3">The sequence shown here is derived from an EMBL/GenBank/DDBJ whole genome shotgun (WGS) entry which is preliminary data.</text>
</comment>
<evidence type="ECO:0000313" key="4">
    <source>
        <dbReference type="Proteomes" id="UP000652761"/>
    </source>
</evidence>
<feature type="transmembrane region" description="Helical" evidence="2">
    <location>
        <begin position="50"/>
        <end position="68"/>
    </location>
</feature>
<proteinExistence type="predicted"/>
<keyword evidence="4" id="KW-1185">Reference proteome</keyword>
<keyword evidence="2" id="KW-0472">Membrane</keyword>
<dbReference type="AlphaFoldDB" id="A0A843XGI4"/>
<feature type="compositionally biased region" description="Basic and acidic residues" evidence="1">
    <location>
        <begin position="472"/>
        <end position="483"/>
    </location>
</feature>